<comment type="caution">
    <text evidence="7">The sequence shown here is derived from an EMBL/GenBank/DDBJ whole genome shotgun (WGS) entry which is preliminary data.</text>
</comment>
<dbReference type="RefSeq" id="WP_105738006.1">
    <property type="nucleotide sequence ID" value="NZ_PVBT01000010.1"/>
</dbReference>
<keyword evidence="3" id="KW-0378">Hydrolase</keyword>
<keyword evidence="8" id="KW-1185">Reference proteome</keyword>
<organism evidence="7 8">
    <name type="scientific">Phyllobacterium myrsinacearum</name>
    <dbReference type="NCBI Taxonomy" id="28101"/>
    <lineage>
        <taxon>Bacteria</taxon>
        <taxon>Pseudomonadati</taxon>
        <taxon>Pseudomonadota</taxon>
        <taxon>Alphaproteobacteria</taxon>
        <taxon>Hyphomicrobiales</taxon>
        <taxon>Phyllobacteriaceae</taxon>
        <taxon>Phyllobacterium</taxon>
    </lineage>
</organism>
<keyword evidence="4" id="KW-0862">Zinc</keyword>
<dbReference type="SUPFAM" id="SSF51338">
    <property type="entry name" value="Composite domain of metallo-dependent hydrolases"/>
    <property type="match status" value="1"/>
</dbReference>
<evidence type="ECO:0000256" key="4">
    <source>
        <dbReference type="ARBA" id="ARBA00022833"/>
    </source>
</evidence>
<comment type="cofactor">
    <cofactor evidence="1">
        <name>Zn(2+)</name>
        <dbReference type="ChEBI" id="CHEBI:29105"/>
    </cofactor>
</comment>
<dbReference type="InterPro" id="IPR006680">
    <property type="entry name" value="Amidohydro-rel"/>
</dbReference>
<dbReference type="InterPro" id="IPR010252">
    <property type="entry name" value="HutF"/>
</dbReference>
<dbReference type="GO" id="GO:0005829">
    <property type="term" value="C:cytosol"/>
    <property type="evidence" value="ECO:0007669"/>
    <property type="project" value="TreeGrafter"/>
</dbReference>
<evidence type="ECO:0000313" key="7">
    <source>
        <dbReference type="EMBL" id="PRD49720.1"/>
    </source>
</evidence>
<evidence type="ECO:0000313" key="8">
    <source>
        <dbReference type="Proteomes" id="UP000238563"/>
    </source>
</evidence>
<dbReference type="SUPFAM" id="SSF51556">
    <property type="entry name" value="Metallo-dependent hydrolases"/>
    <property type="match status" value="1"/>
</dbReference>
<feature type="domain" description="Amidohydrolase-related" evidence="5">
    <location>
        <begin position="51"/>
        <end position="431"/>
    </location>
</feature>
<protein>
    <submittedName>
        <fullName evidence="7">Formimidoylglutamate deiminase</fullName>
    </submittedName>
</protein>
<sequence>MSEAKKSVFAGTALTEKGWERDVLVQIGARGQIVSVDANSTAPGDSHRTAVLLPAQANLHSHTFQRAMAGLSEARSPAGRDSFWTWREIMYRFLDILDPDDIEAIAAFAFVEMLESGYSSVAEFHYVHHQPGGTPYASLGELSERIAAAASASGIGLTLLPVAYAQGGVDERALAGGQLRFGNDVERFSKLAEAAQKAARQTGPDAGFGIAPHSIRAVSERDLLELERRFAAMPFHIHIAEQLPELEEVQAAYGQRSMSWLLDHLPVNERWCLIHSTHMTPEETVRVAASGAVVGLCPLTEASLGDGIFDGVRYLAAGGRFGTGSDSNIRISPSEELRQLEYSQRLRDVSRVTLSVDGKSNGRTLYDTALAGGMQALGRNGGSLAAGQWADMVALDADNPAILGLRDDRLLDGWIFAGDRHAVTDVWSAGRHVVHEGRHWARDQIFATYKTRLASILERV</sequence>
<dbReference type="InterPro" id="IPR051607">
    <property type="entry name" value="Metallo-dep_hydrolases"/>
</dbReference>
<dbReference type="Proteomes" id="UP000238563">
    <property type="component" value="Unassembled WGS sequence"/>
</dbReference>
<dbReference type="AlphaFoldDB" id="A0A2S9JAB8"/>
<dbReference type="NCBIfam" id="NF006681">
    <property type="entry name" value="PRK09229.1-2"/>
    <property type="match status" value="1"/>
</dbReference>
<dbReference type="NCBIfam" id="NF006684">
    <property type="entry name" value="PRK09229.1-5"/>
    <property type="match status" value="1"/>
</dbReference>
<reference evidence="7 8" key="1">
    <citation type="submission" date="2018-02" db="EMBL/GenBank/DDBJ databases">
        <title>The draft genome of Phyllobacterium myrsinacearum DSM5892.</title>
        <authorList>
            <person name="Li L."/>
            <person name="Liu L."/>
            <person name="Zhang X."/>
            <person name="Wang T."/>
        </authorList>
    </citation>
    <scope>NUCLEOTIDE SEQUENCE [LARGE SCALE GENOMIC DNA]</scope>
    <source>
        <strain evidence="7 8">DSM 5892</strain>
    </source>
</reference>
<dbReference type="Gene3D" id="3.20.20.140">
    <property type="entry name" value="Metal-dependent hydrolases"/>
    <property type="match status" value="1"/>
</dbReference>
<dbReference type="InterPro" id="IPR011059">
    <property type="entry name" value="Metal-dep_hydrolase_composite"/>
</dbReference>
<dbReference type="InterPro" id="IPR032466">
    <property type="entry name" value="Metal_Hydrolase"/>
</dbReference>
<evidence type="ECO:0000259" key="5">
    <source>
        <dbReference type="Pfam" id="PF01979"/>
    </source>
</evidence>
<dbReference type="NCBIfam" id="TIGR02022">
    <property type="entry name" value="hutF"/>
    <property type="match status" value="1"/>
</dbReference>
<dbReference type="GO" id="GO:0019239">
    <property type="term" value="F:deaminase activity"/>
    <property type="evidence" value="ECO:0007669"/>
    <property type="project" value="TreeGrafter"/>
</dbReference>
<dbReference type="GO" id="GO:0046872">
    <property type="term" value="F:metal ion binding"/>
    <property type="evidence" value="ECO:0007669"/>
    <property type="project" value="UniProtKB-KW"/>
</dbReference>
<gene>
    <name evidence="7" type="ORF">C5750_25200</name>
</gene>
<accession>A0A2S9JAB8</accession>
<evidence type="ECO:0000256" key="3">
    <source>
        <dbReference type="ARBA" id="ARBA00022801"/>
    </source>
</evidence>
<dbReference type="PANTHER" id="PTHR11271:SF48">
    <property type="entry name" value="AMIDOHYDROLASE-RELATED DOMAIN-CONTAINING PROTEIN"/>
    <property type="match status" value="1"/>
</dbReference>
<dbReference type="Pfam" id="PF01979">
    <property type="entry name" value="Amidohydro_1"/>
    <property type="match status" value="1"/>
</dbReference>
<dbReference type="OrthoDB" id="9796020at2"/>
<dbReference type="Gene3D" id="2.30.40.10">
    <property type="entry name" value="Urease, subunit C, domain 1"/>
    <property type="match status" value="1"/>
</dbReference>
<proteinExistence type="predicted"/>
<dbReference type="EMBL" id="PVBT01000010">
    <property type="protein sequence ID" value="PRD49720.1"/>
    <property type="molecule type" value="Genomic_DNA"/>
</dbReference>
<evidence type="ECO:0000256" key="2">
    <source>
        <dbReference type="ARBA" id="ARBA00022723"/>
    </source>
</evidence>
<evidence type="ECO:0000259" key="6">
    <source>
        <dbReference type="Pfam" id="PF22429"/>
    </source>
</evidence>
<dbReference type="PANTHER" id="PTHR11271">
    <property type="entry name" value="GUANINE DEAMINASE"/>
    <property type="match status" value="1"/>
</dbReference>
<dbReference type="InterPro" id="IPR055156">
    <property type="entry name" value="HutF-like_N"/>
</dbReference>
<name>A0A2S9JAB8_9HYPH</name>
<evidence type="ECO:0000256" key="1">
    <source>
        <dbReference type="ARBA" id="ARBA00001947"/>
    </source>
</evidence>
<feature type="domain" description="Formimidoylglutamate deiminase N-terminal" evidence="6">
    <location>
        <begin position="7"/>
        <end position="48"/>
    </location>
</feature>
<keyword evidence="2" id="KW-0479">Metal-binding</keyword>
<dbReference type="Pfam" id="PF22429">
    <property type="entry name" value="HutF_N"/>
    <property type="match status" value="1"/>
</dbReference>